<evidence type="ECO:0000256" key="2">
    <source>
        <dbReference type="ARBA" id="ARBA00022490"/>
    </source>
</evidence>
<dbReference type="InterPro" id="IPR044670">
    <property type="entry name" value="SOFL"/>
</dbReference>
<proteinExistence type="inferred from homology"/>
<evidence type="ECO:0000313" key="8">
    <source>
        <dbReference type="Proteomes" id="UP001408789"/>
    </source>
</evidence>
<accession>A0AAP0CH87</accession>
<comment type="subcellular location">
    <subcellularLocation>
        <location evidence="1">Cytoplasm</location>
    </subcellularLocation>
</comment>
<comment type="similarity">
    <text evidence="6">Belongs to the SOFL plant protein family.</text>
</comment>
<dbReference type="GO" id="GO:0009736">
    <property type="term" value="P:cytokinin-activated signaling pathway"/>
    <property type="evidence" value="ECO:0007669"/>
    <property type="project" value="UniProtKB-KW"/>
</dbReference>
<organism evidence="7 8">
    <name type="scientific">Deinandra increscens subsp. villosa</name>
    <dbReference type="NCBI Taxonomy" id="3103831"/>
    <lineage>
        <taxon>Eukaryota</taxon>
        <taxon>Viridiplantae</taxon>
        <taxon>Streptophyta</taxon>
        <taxon>Embryophyta</taxon>
        <taxon>Tracheophyta</taxon>
        <taxon>Spermatophyta</taxon>
        <taxon>Magnoliopsida</taxon>
        <taxon>eudicotyledons</taxon>
        <taxon>Gunneridae</taxon>
        <taxon>Pentapetalae</taxon>
        <taxon>asterids</taxon>
        <taxon>campanulids</taxon>
        <taxon>Asterales</taxon>
        <taxon>Asteraceae</taxon>
        <taxon>Asteroideae</taxon>
        <taxon>Heliantheae alliance</taxon>
        <taxon>Madieae</taxon>
        <taxon>Madiinae</taxon>
        <taxon>Deinandra</taxon>
    </lineage>
</organism>
<evidence type="ECO:0000256" key="6">
    <source>
        <dbReference type="ARBA" id="ARBA00024199"/>
    </source>
</evidence>
<dbReference type="EMBL" id="JBCNJP010000024">
    <property type="protein sequence ID" value="KAK9056620.1"/>
    <property type="molecule type" value="Genomic_DNA"/>
</dbReference>
<evidence type="ECO:0000256" key="4">
    <source>
        <dbReference type="ARBA" id="ARBA00022864"/>
    </source>
</evidence>
<dbReference type="GO" id="GO:0009691">
    <property type="term" value="P:cytokinin biosynthetic process"/>
    <property type="evidence" value="ECO:0007669"/>
    <property type="project" value="UniProtKB-KW"/>
</dbReference>
<evidence type="ECO:0000256" key="5">
    <source>
        <dbReference type="ARBA" id="ARBA00023242"/>
    </source>
</evidence>
<comment type="caution">
    <text evidence="7">The sequence shown here is derived from an EMBL/GenBank/DDBJ whole genome shotgun (WGS) entry which is preliminary data.</text>
</comment>
<keyword evidence="2" id="KW-0963">Cytoplasm</keyword>
<dbReference type="PANTHER" id="PTHR33347:SF1">
    <property type="entry name" value="PROTEIN SOB FIVE-LIKE 5"/>
    <property type="match status" value="1"/>
</dbReference>
<keyword evidence="5" id="KW-0539">Nucleus</keyword>
<sequence length="222" mass="25134">MEETFGSESSSGCESGWTLYLEHSLQNHKNDICKRESYTHEYDDDEEDMSMVSDASSGPQHFPEQVDESFKLNSNGGGVYTNGKKQKNIHKQPKKIHDLPSFLDDTASSPLFTFSNNNLTVPSSKKASVAENEIIDYSQGYSTTYFKGKSGFQDQFGFFHPVSGAPLQQNQLSSLFLFYFLNILSFAIPNKNVHISGYAQMVTRQEVGMKFKFLEELNWHGF</sequence>
<dbReference type="PANTHER" id="PTHR33347">
    <property type="entry name" value="OSJNBA0091C07.3 PROTEIN"/>
    <property type="match status" value="1"/>
</dbReference>
<keyword evidence="4" id="KW-0932">Cytokinin signaling pathway</keyword>
<gene>
    <name evidence="7" type="ORF">SSX86_023982</name>
</gene>
<protein>
    <submittedName>
        <fullName evidence="7">Uncharacterized protein</fullName>
    </submittedName>
</protein>
<name>A0AAP0CH87_9ASTR</name>
<keyword evidence="8" id="KW-1185">Reference proteome</keyword>
<dbReference type="Proteomes" id="UP001408789">
    <property type="component" value="Unassembled WGS sequence"/>
</dbReference>
<dbReference type="GO" id="GO:0005737">
    <property type="term" value="C:cytoplasm"/>
    <property type="evidence" value="ECO:0007669"/>
    <property type="project" value="UniProtKB-SubCell"/>
</dbReference>
<dbReference type="AlphaFoldDB" id="A0AAP0CH87"/>
<evidence type="ECO:0000256" key="3">
    <source>
        <dbReference type="ARBA" id="ARBA00022712"/>
    </source>
</evidence>
<reference evidence="7 8" key="1">
    <citation type="submission" date="2024-04" db="EMBL/GenBank/DDBJ databases">
        <title>The reference genome of an endangered Asteraceae, Deinandra increscens subsp. villosa, native to the Central Coast of California.</title>
        <authorList>
            <person name="Guilliams M."/>
            <person name="Hasenstab-Lehman K."/>
            <person name="Meyer R."/>
            <person name="Mcevoy S."/>
        </authorList>
    </citation>
    <scope>NUCLEOTIDE SEQUENCE [LARGE SCALE GENOMIC DNA]</scope>
    <source>
        <tissue evidence="7">Leaf</tissue>
    </source>
</reference>
<keyword evidence="3" id="KW-0203">Cytokinin biosynthesis</keyword>
<evidence type="ECO:0000256" key="1">
    <source>
        <dbReference type="ARBA" id="ARBA00004496"/>
    </source>
</evidence>
<evidence type="ECO:0000313" key="7">
    <source>
        <dbReference type="EMBL" id="KAK9056620.1"/>
    </source>
</evidence>